<dbReference type="Proteomes" id="UP000324574">
    <property type="component" value="Unassembled WGS sequence"/>
</dbReference>
<dbReference type="Pfam" id="PF05050">
    <property type="entry name" value="Methyltransf_21"/>
    <property type="match status" value="1"/>
</dbReference>
<dbReference type="Gene3D" id="3.40.50.150">
    <property type="entry name" value="Vaccinia Virus protein VP39"/>
    <property type="match status" value="1"/>
</dbReference>
<sequence length="39" mass="4253">MSIITLDSFVEENNIIVGLIKVDIEGAEQDFIKGAEIST</sequence>
<evidence type="ECO:0000313" key="3">
    <source>
        <dbReference type="Proteomes" id="UP000324574"/>
    </source>
</evidence>
<feature type="domain" description="Methyltransferase FkbM" evidence="1">
    <location>
        <begin position="3"/>
        <end position="36"/>
    </location>
</feature>
<dbReference type="InterPro" id="IPR006342">
    <property type="entry name" value="FkbM_mtfrase"/>
</dbReference>
<evidence type="ECO:0000259" key="1">
    <source>
        <dbReference type="Pfam" id="PF05050"/>
    </source>
</evidence>
<dbReference type="AlphaFoldDB" id="A0A5C8F392"/>
<evidence type="ECO:0000313" key="2">
    <source>
        <dbReference type="EMBL" id="TXJ44496.1"/>
    </source>
</evidence>
<accession>A0A5C8F392</accession>
<dbReference type="SUPFAM" id="SSF53335">
    <property type="entry name" value="S-adenosyl-L-methionine-dependent methyltransferases"/>
    <property type="match status" value="1"/>
</dbReference>
<gene>
    <name evidence="2" type="ORF">EPJ70_08205</name>
</gene>
<dbReference type="InterPro" id="IPR029063">
    <property type="entry name" value="SAM-dependent_MTases_sf"/>
</dbReference>
<protein>
    <recommendedName>
        <fullName evidence="1">Methyltransferase FkbM domain-containing protein</fullName>
    </recommendedName>
</protein>
<name>A0A5C8F392_9SPIR</name>
<dbReference type="EMBL" id="SAYG01000009">
    <property type="protein sequence ID" value="TXJ44496.1"/>
    <property type="molecule type" value="Genomic_DNA"/>
</dbReference>
<proteinExistence type="predicted"/>
<organism evidence="2 3">
    <name type="scientific">Brachyspira aalborgi</name>
    <dbReference type="NCBI Taxonomy" id="29522"/>
    <lineage>
        <taxon>Bacteria</taxon>
        <taxon>Pseudomonadati</taxon>
        <taxon>Spirochaetota</taxon>
        <taxon>Spirochaetia</taxon>
        <taxon>Brachyspirales</taxon>
        <taxon>Brachyspiraceae</taxon>
        <taxon>Brachyspira</taxon>
    </lineage>
</organism>
<reference evidence="2 3" key="1">
    <citation type="journal article" date="1992" name="Lakartidningen">
        <title>[Penicillin V and not amoxicillin is the first choice preparation in acute otitis].</title>
        <authorList>
            <person name="Kamme C."/>
            <person name="Lundgren K."/>
            <person name="Prellner K."/>
        </authorList>
    </citation>
    <scope>NUCLEOTIDE SEQUENCE [LARGE SCALE GENOMIC DNA]</scope>
    <source>
        <strain evidence="2 3">PC3714II</strain>
    </source>
</reference>
<comment type="caution">
    <text evidence="2">The sequence shown here is derived from an EMBL/GenBank/DDBJ whole genome shotgun (WGS) entry which is preliminary data.</text>
</comment>